<dbReference type="EMBL" id="MLJW01000258">
    <property type="protein sequence ID" value="OIQ91468.1"/>
    <property type="molecule type" value="Genomic_DNA"/>
</dbReference>
<dbReference type="NCBIfam" id="TIGR00254">
    <property type="entry name" value="GGDEF"/>
    <property type="match status" value="1"/>
</dbReference>
<feature type="domain" description="PAC" evidence="2">
    <location>
        <begin position="75"/>
        <end position="125"/>
    </location>
</feature>
<dbReference type="PROSITE" id="PS50883">
    <property type="entry name" value="EAL"/>
    <property type="match status" value="1"/>
</dbReference>
<dbReference type="InterPro" id="IPR052155">
    <property type="entry name" value="Biofilm_reg_signaling"/>
</dbReference>
<dbReference type="PIRSF" id="PIRSF005925">
    <property type="entry name" value="Dos"/>
    <property type="match status" value="1"/>
</dbReference>
<reference evidence="5" key="1">
    <citation type="submission" date="2016-10" db="EMBL/GenBank/DDBJ databases">
        <title>Sequence of Gallionella enrichment culture.</title>
        <authorList>
            <person name="Poehlein A."/>
            <person name="Muehling M."/>
            <person name="Daniel R."/>
        </authorList>
    </citation>
    <scope>NUCLEOTIDE SEQUENCE</scope>
</reference>
<dbReference type="Pfam" id="PF00990">
    <property type="entry name" value="GGDEF"/>
    <property type="match status" value="1"/>
</dbReference>
<feature type="domain" description="PAS" evidence="1">
    <location>
        <begin position="126"/>
        <end position="167"/>
    </location>
</feature>
<dbReference type="PROSITE" id="PS50112">
    <property type="entry name" value="PAS"/>
    <property type="match status" value="2"/>
</dbReference>
<dbReference type="Gene3D" id="3.30.450.20">
    <property type="entry name" value="PAS domain"/>
    <property type="match status" value="2"/>
</dbReference>
<keyword evidence="5" id="KW-0378">Hydrolase</keyword>
<dbReference type="InterPro" id="IPR035965">
    <property type="entry name" value="PAS-like_dom_sf"/>
</dbReference>
<sequence>MISEISFRDLFDLAADCMLVLGPDGRIMEINRVGHEQLGYTRAEMVGKHISQFISPEFSSSIAVRIAELLKRGHLTFESAQVRKDGSVLPVEISSRTIELDGEHAFFSVIRDISKRKQIETELRESEEKYRALFEESYDGLFISSPAGKYIDINRKAIQMFGYDTKEEMLGLDLAKDIYADPADRKKILASVNAHGFAEFEVVAKKKNGERITTLCSFTAVKDKSGAITAYRGIIRDITEKKRSEELIWRQANFDTLTGLPNRDMFRDRLGQAVKKSDRENHPLALLLIDLDQFKEVNDTLGHEVGDLLLKEVSERTRSCIRESDTLARLGGDEFTVVLPDVSVTGHVEDVAQKIISRLAEPFQLGHEVVYISASIGITIYPNDADDIDALMKNADQAMYVAKGRGRNRYSYFTHSLQQVAQNRLRLINDLRGALKHDQLQVHFQPIVELTTGKIHKAEALIRWKHPDRGMVSPADFIPLAEETGLINEIGDWVFRESARWASSWARLFKQRCQISVNMSPVQFHLNVDICRDWMKYLAELGLAGNSLVIEITEGILLHAGTEVTDNLLKFRDAGIQVAIDDFGTGYSTLSYLKKFDIDYLKIDRSFVTNLEKDPNNMALSEAIIVMSHKLGLKVIAEGVETEAQRSLLVAAGCDFAQGYLFSKAVPPEQFEKLLKHNDEPSLNS</sequence>
<feature type="domain" description="PAS" evidence="1">
    <location>
        <begin position="3"/>
        <end position="73"/>
    </location>
</feature>
<dbReference type="PANTHER" id="PTHR44757">
    <property type="entry name" value="DIGUANYLATE CYCLASE DGCP"/>
    <property type="match status" value="1"/>
</dbReference>
<dbReference type="SUPFAM" id="SSF141868">
    <property type="entry name" value="EAL domain-like"/>
    <property type="match status" value="1"/>
</dbReference>
<dbReference type="NCBIfam" id="TIGR00229">
    <property type="entry name" value="sensory_box"/>
    <property type="match status" value="2"/>
</dbReference>
<dbReference type="Gene3D" id="3.20.20.450">
    <property type="entry name" value="EAL domain"/>
    <property type="match status" value="1"/>
</dbReference>
<proteinExistence type="predicted"/>
<feature type="domain" description="PAC" evidence="2">
    <location>
        <begin position="198"/>
        <end position="250"/>
    </location>
</feature>
<dbReference type="InterPro" id="IPR001633">
    <property type="entry name" value="EAL_dom"/>
</dbReference>
<dbReference type="GO" id="GO:0071111">
    <property type="term" value="F:cyclic-guanylate-specific phosphodiesterase activity"/>
    <property type="evidence" value="ECO:0007669"/>
    <property type="project" value="UniProtKB-EC"/>
</dbReference>
<comment type="caution">
    <text evidence="5">The sequence shown here is derived from an EMBL/GenBank/DDBJ whole genome shotgun (WGS) entry which is preliminary data.</text>
</comment>
<evidence type="ECO:0000259" key="1">
    <source>
        <dbReference type="PROSITE" id="PS50112"/>
    </source>
</evidence>
<evidence type="ECO:0000259" key="2">
    <source>
        <dbReference type="PROSITE" id="PS50113"/>
    </source>
</evidence>
<protein>
    <submittedName>
        <fullName evidence="5">Cyclic di-GMP phosphodiesterase Gmr</fullName>
        <ecNumber evidence="5">3.1.4.52</ecNumber>
    </submittedName>
</protein>
<accession>A0A1J5RH83</accession>
<dbReference type="SMART" id="SM00052">
    <property type="entry name" value="EAL"/>
    <property type="match status" value="1"/>
</dbReference>
<dbReference type="InterPro" id="IPR012226">
    <property type="entry name" value="Diguanyl_cyclase/Pdiesterase"/>
</dbReference>
<dbReference type="InterPro" id="IPR001610">
    <property type="entry name" value="PAC"/>
</dbReference>
<dbReference type="InterPro" id="IPR000160">
    <property type="entry name" value="GGDEF_dom"/>
</dbReference>
<dbReference type="PROSITE" id="PS50113">
    <property type="entry name" value="PAC"/>
    <property type="match status" value="2"/>
</dbReference>
<name>A0A1J5RH83_9ZZZZ</name>
<dbReference type="InterPro" id="IPR043128">
    <property type="entry name" value="Rev_trsase/Diguanyl_cyclase"/>
</dbReference>
<dbReference type="SMART" id="SM00086">
    <property type="entry name" value="PAC"/>
    <property type="match status" value="2"/>
</dbReference>
<organism evidence="5">
    <name type="scientific">mine drainage metagenome</name>
    <dbReference type="NCBI Taxonomy" id="410659"/>
    <lineage>
        <taxon>unclassified sequences</taxon>
        <taxon>metagenomes</taxon>
        <taxon>ecological metagenomes</taxon>
    </lineage>
</organism>
<dbReference type="InterPro" id="IPR035919">
    <property type="entry name" value="EAL_sf"/>
</dbReference>
<feature type="domain" description="EAL" evidence="3">
    <location>
        <begin position="424"/>
        <end position="679"/>
    </location>
</feature>
<dbReference type="SMART" id="SM00091">
    <property type="entry name" value="PAS"/>
    <property type="match status" value="2"/>
</dbReference>
<evidence type="ECO:0000313" key="5">
    <source>
        <dbReference type="EMBL" id="OIQ91468.1"/>
    </source>
</evidence>
<dbReference type="InterPro" id="IPR000700">
    <property type="entry name" value="PAS-assoc_C"/>
</dbReference>
<dbReference type="SMART" id="SM00267">
    <property type="entry name" value="GGDEF"/>
    <property type="match status" value="1"/>
</dbReference>
<dbReference type="AlphaFoldDB" id="A0A1J5RH83"/>
<dbReference type="SUPFAM" id="SSF55785">
    <property type="entry name" value="PYP-like sensor domain (PAS domain)"/>
    <property type="match status" value="2"/>
</dbReference>
<dbReference type="CDD" id="cd01948">
    <property type="entry name" value="EAL"/>
    <property type="match status" value="1"/>
</dbReference>
<evidence type="ECO:0000259" key="4">
    <source>
        <dbReference type="PROSITE" id="PS50887"/>
    </source>
</evidence>
<dbReference type="EC" id="3.1.4.52" evidence="5"/>
<dbReference type="PROSITE" id="PS50887">
    <property type="entry name" value="GGDEF"/>
    <property type="match status" value="1"/>
</dbReference>
<dbReference type="CDD" id="cd00130">
    <property type="entry name" value="PAS"/>
    <property type="match status" value="2"/>
</dbReference>
<dbReference type="PANTHER" id="PTHR44757:SF2">
    <property type="entry name" value="BIOFILM ARCHITECTURE MAINTENANCE PROTEIN MBAA"/>
    <property type="match status" value="1"/>
</dbReference>
<dbReference type="InterPro" id="IPR029787">
    <property type="entry name" value="Nucleotide_cyclase"/>
</dbReference>
<dbReference type="SUPFAM" id="SSF55073">
    <property type="entry name" value="Nucleotide cyclase"/>
    <property type="match status" value="1"/>
</dbReference>
<dbReference type="FunFam" id="3.30.70.270:FF:000001">
    <property type="entry name" value="Diguanylate cyclase domain protein"/>
    <property type="match status" value="1"/>
</dbReference>
<dbReference type="Pfam" id="PF13426">
    <property type="entry name" value="PAS_9"/>
    <property type="match status" value="2"/>
</dbReference>
<dbReference type="InterPro" id="IPR000014">
    <property type="entry name" value="PAS"/>
</dbReference>
<evidence type="ECO:0000259" key="3">
    <source>
        <dbReference type="PROSITE" id="PS50883"/>
    </source>
</evidence>
<dbReference type="Pfam" id="PF00563">
    <property type="entry name" value="EAL"/>
    <property type="match status" value="1"/>
</dbReference>
<dbReference type="Gene3D" id="3.30.70.270">
    <property type="match status" value="1"/>
</dbReference>
<dbReference type="CDD" id="cd01949">
    <property type="entry name" value="GGDEF"/>
    <property type="match status" value="1"/>
</dbReference>
<gene>
    <name evidence="5" type="primary">gmr_129</name>
    <name evidence="5" type="ORF">GALL_266050</name>
</gene>
<feature type="domain" description="GGDEF" evidence="4">
    <location>
        <begin position="282"/>
        <end position="415"/>
    </location>
</feature>